<keyword evidence="1" id="KW-0378">Hydrolase</keyword>
<dbReference type="Gene3D" id="3.40.390.10">
    <property type="entry name" value="Collagenase (Catalytic Domain)"/>
    <property type="match status" value="1"/>
</dbReference>
<dbReference type="GO" id="GO:0008237">
    <property type="term" value="F:metallopeptidase activity"/>
    <property type="evidence" value="ECO:0007669"/>
    <property type="project" value="InterPro"/>
</dbReference>
<dbReference type="AlphaFoldDB" id="A0AAE8HAU4"/>
<dbReference type="SUPFAM" id="SSF51055">
    <property type="entry name" value="Carbohydrate binding domain"/>
    <property type="match status" value="1"/>
</dbReference>
<dbReference type="InterPro" id="IPR003610">
    <property type="entry name" value="CBM5/12"/>
</dbReference>
<dbReference type="InterPro" id="IPR019026">
    <property type="entry name" value="Peptidase_M64_IgA"/>
</dbReference>
<accession>A0AAE8HAU4</accession>
<dbReference type="GO" id="GO:0005576">
    <property type="term" value="C:extracellular region"/>
    <property type="evidence" value="ECO:0007669"/>
    <property type="project" value="InterPro"/>
</dbReference>
<dbReference type="SUPFAM" id="SSF49299">
    <property type="entry name" value="PKD domain"/>
    <property type="match status" value="1"/>
</dbReference>
<feature type="domain" description="Chitin-binding type-3" evidence="3">
    <location>
        <begin position="920"/>
        <end position="970"/>
    </location>
</feature>
<dbReference type="CDD" id="cd12215">
    <property type="entry name" value="ChiC_BD"/>
    <property type="match status" value="1"/>
</dbReference>
<name>A0AAE8HAU4_9PSED</name>
<evidence type="ECO:0000313" key="5">
    <source>
        <dbReference type="Proteomes" id="UP000182085"/>
    </source>
</evidence>
<gene>
    <name evidence="4" type="ORF">SAMN04490209_1606</name>
</gene>
<reference evidence="4 5" key="1">
    <citation type="submission" date="2016-10" db="EMBL/GenBank/DDBJ databases">
        <authorList>
            <person name="Varghese N."/>
            <person name="Submissions S."/>
        </authorList>
    </citation>
    <scope>NUCLEOTIDE SEQUENCE [LARGE SCALE GENOMIC DNA]</scope>
    <source>
        <strain evidence="4 5">BS2777</strain>
    </source>
</reference>
<dbReference type="InterPro" id="IPR024079">
    <property type="entry name" value="MetalloPept_cat_dom_sf"/>
</dbReference>
<evidence type="ECO:0000256" key="2">
    <source>
        <dbReference type="SAM" id="SignalP"/>
    </source>
</evidence>
<dbReference type="InterPro" id="IPR035986">
    <property type="entry name" value="PKD_dom_sf"/>
</dbReference>
<dbReference type="InterPro" id="IPR013783">
    <property type="entry name" value="Ig-like_fold"/>
</dbReference>
<protein>
    <submittedName>
        <fullName evidence="4">Carbohydrate binding domain-containing protein</fullName>
    </submittedName>
</protein>
<keyword evidence="5" id="KW-1185">Reference proteome</keyword>
<keyword evidence="2" id="KW-0732">Signal</keyword>
<dbReference type="InterPro" id="IPR036573">
    <property type="entry name" value="CBM_sf_5/12"/>
</dbReference>
<evidence type="ECO:0000256" key="1">
    <source>
        <dbReference type="ARBA" id="ARBA00022801"/>
    </source>
</evidence>
<dbReference type="Pfam" id="PF09471">
    <property type="entry name" value="Peptidase_M64"/>
    <property type="match status" value="1"/>
</dbReference>
<dbReference type="RefSeq" id="WP_162276698.1">
    <property type="nucleotide sequence ID" value="NZ_LT629801.1"/>
</dbReference>
<organism evidence="4 5">
    <name type="scientific">Pseudomonas rhodesiae</name>
    <dbReference type="NCBI Taxonomy" id="76760"/>
    <lineage>
        <taxon>Bacteria</taxon>
        <taxon>Pseudomonadati</taxon>
        <taxon>Pseudomonadota</taxon>
        <taxon>Gammaproteobacteria</taxon>
        <taxon>Pseudomonadales</taxon>
        <taxon>Pseudomonadaceae</taxon>
        <taxon>Pseudomonas</taxon>
    </lineage>
</organism>
<dbReference type="GO" id="GO:0030246">
    <property type="term" value="F:carbohydrate binding"/>
    <property type="evidence" value="ECO:0007669"/>
    <property type="project" value="InterPro"/>
</dbReference>
<feature type="signal peptide" evidence="2">
    <location>
        <begin position="1"/>
        <end position="19"/>
    </location>
</feature>
<proteinExistence type="predicted"/>
<dbReference type="GO" id="GO:0005975">
    <property type="term" value="P:carbohydrate metabolic process"/>
    <property type="evidence" value="ECO:0007669"/>
    <property type="project" value="InterPro"/>
</dbReference>
<dbReference type="GO" id="GO:0004553">
    <property type="term" value="F:hydrolase activity, hydrolyzing O-glycosyl compounds"/>
    <property type="evidence" value="ECO:0007669"/>
    <property type="project" value="InterPro"/>
</dbReference>
<evidence type="ECO:0000259" key="3">
    <source>
        <dbReference type="SMART" id="SM00495"/>
    </source>
</evidence>
<feature type="chain" id="PRO_5042216520" evidence="2">
    <location>
        <begin position="20"/>
        <end position="975"/>
    </location>
</feature>
<dbReference type="SMART" id="SM00495">
    <property type="entry name" value="ChtBD3"/>
    <property type="match status" value="1"/>
</dbReference>
<dbReference type="EMBL" id="LT629801">
    <property type="protein sequence ID" value="SDU99430.1"/>
    <property type="molecule type" value="Genomic_DNA"/>
</dbReference>
<dbReference type="Gene3D" id="2.10.10.20">
    <property type="entry name" value="Carbohydrate-binding module superfamily 5/12"/>
    <property type="match status" value="1"/>
</dbReference>
<dbReference type="Gene3D" id="2.60.40.10">
    <property type="entry name" value="Immunoglobulins"/>
    <property type="match status" value="2"/>
</dbReference>
<evidence type="ECO:0000313" key="4">
    <source>
        <dbReference type="EMBL" id="SDU99430.1"/>
    </source>
</evidence>
<sequence>MNRIWAVLALLLWMPACYAQNLWLQLQSRHETIEAVEASLGDYRVPPVTPATAAVERGWNIVVVDASNKTLYSRMIDDSRYRRGEVFDEVTGQIKRVKETFVAEGMEEVLLPFDSQVARVRIYRIDVDNASPPRGQQAARPVVDMDRQAIERLTKRASLRGVLGDIDSDKVVVLNPDGSTGRKPLVFAFVGDGYAREDMDAYREEVNAAIEIITGDAVFAGIKEQVGFLRVDHVSPVSGQPDTAAIESMMKHSNQLGHGIYDVSIKLSKFTYHQHGVGGIASTNKIYIFKTTPGQPVALSAIPHEIGHALFGLTDEYPSYDPPQDCSPKDSLWPNVTRQTDRTKVPWADLIKPDTPVPTDENVAEAGAIGLYTIYKDCLYNPVPQGIMGGGRYGTKGYQAGWGAVNERHIRSVLQAYLGSALPLVFSPSVVMKIKTGEQRDYLGATVRDSGVPLILEAGSTSVPNPGAAAFSYRWTLPAELKPQVNGRYAMIVPPETPQFAQYPVQVEITDTKASNSRTETLTVFPKIRITGEIIGPSSVIGGTWLELTAATQHQGGNDPSFHYAWTLPSGWGQPIGNGTPTLRVLSPPVAVSTSGTFSVVVTPSVALPGTENNPYPDKRSIKADAVTLTTTVVARQREPVDIEPHAKIQGPSSIGVAQLFSLDGSGSEIPYSPTRMQYRWTAPGFAPVSSTVIAPQFKAPASPGDYPVTLTVTNSEHRSSVVTRTLRVQAGEAPPEPERIEGPQTVTSGEVVTFRAIVNHPQDVRGYSWALPQGFGFDHGNAAQITPTVPTVTQNTGGRVGVLVYRTGSANPTSLAKDIVIQPKPGGAAPVAKITGAATVPVGEVLVMSAVGSSGDKLRYTWTANGFSPATYAGIGPIFTAPTTAGPRTLVLTVTDASNRSATASHTVNVTARPGSDCAPAWVAGKVYATPAEKVSYAGYNYEVAHWTQNDRPDLNYVLSGSAKPWRRLGTCTP</sequence>
<dbReference type="Proteomes" id="UP000182085">
    <property type="component" value="Chromosome I"/>
</dbReference>